<evidence type="ECO:0000256" key="1">
    <source>
        <dbReference type="SAM" id="Phobius"/>
    </source>
</evidence>
<dbReference type="AlphaFoldDB" id="A0ABD5V2T7"/>
<keyword evidence="4" id="KW-1185">Reference proteome</keyword>
<evidence type="ECO:0000259" key="2">
    <source>
        <dbReference type="Pfam" id="PF09835"/>
    </source>
</evidence>
<keyword evidence="1" id="KW-0472">Membrane</keyword>
<reference evidence="3 4" key="1">
    <citation type="journal article" date="2019" name="Int. J. Syst. Evol. Microbiol.">
        <title>The Global Catalogue of Microorganisms (GCM) 10K type strain sequencing project: providing services to taxonomists for standard genome sequencing and annotation.</title>
        <authorList>
            <consortium name="The Broad Institute Genomics Platform"/>
            <consortium name="The Broad Institute Genome Sequencing Center for Infectious Disease"/>
            <person name="Wu L."/>
            <person name="Ma J."/>
        </authorList>
    </citation>
    <scope>NUCLEOTIDE SEQUENCE [LARGE SCALE GENOMIC DNA]</scope>
    <source>
        <strain evidence="3 4">CGMCC 1.3240</strain>
    </source>
</reference>
<dbReference type="InterPro" id="IPR018639">
    <property type="entry name" value="DUF2062"/>
</dbReference>
<sequence length="149" mass="15797">MGSRRAAGYLLRVRESLRAAFVEDHPPHLLAASFAIGVFVTTLPSFGAGLLLLTWIGYRFAWANVPTMFAAVAVLNPLVKGGVYVVSFVIGARLLGPVPGITRGDIGMDAGFDVLVRLLVGNVLLAVVLAMVGYAVAYRAGQAARRYGH</sequence>
<keyword evidence="1" id="KW-1133">Transmembrane helix</keyword>
<name>A0ABD5V2T7_9EURY</name>
<feature type="transmembrane region" description="Helical" evidence="1">
    <location>
        <begin position="114"/>
        <end position="137"/>
    </location>
</feature>
<comment type="caution">
    <text evidence="3">The sequence shown here is derived from an EMBL/GenBank/DDBJ whole genome shotgun (WGS) entry which is preliminary data.</text>
</comment>
<evidence type="ECO:0000313" key="3">
    <source>
        <dbReference type="EMBL" id="MFC6905848.1"/>
    </source>
</evidence>
<feature type="transmembrane region" description="Helical" evidence="1">
    <location>
        <begin position="29"/>
        <end position="56"/>
    </location>
</feature>
<gene>
    <name evidence="3" type="ORF">ACFQGH_11665</name>
</gene>
<dbReference type="PANTHER" id="PTHR40547">
    <property type="entry name" value="SLL0298 PROTEIN"/>
    <property type="match status" value="1"/>
</dbReference>
<dbReference type="Pfam" id="PF09835">
    <property type="entry name" value="DUF2062"/>
    <property type="match status" value="1"/>
</dbReference>
<dbReference type="RefSeq" id="WP_340604379.1">
    <property type="nucleotide sequence ID" value="NZ_JBBMXV010000003.1"/>
</dbReference>
<dbReference type="EMBL" id="JBHSXQ010000003">
    <property type="protein sequence ID" value="MFC6905848.1"/>
    <property type="molecule type" value="Genomic_DNA"/>
</dbReference>
<keyword evidence="1" id="KW-0812">Transmembrane</keyword>
<feature type="domain" description="DUF2062" evidence="2">
    <location>
        <begin position="19"/>
        <end position="145"/>
    </location>
</feature>
<protein>
    <submittedName>
        <fullName evidence="3">DUF2062 domain-containing protein</fullName>
    </submittedName>
</protein>
<dbReference type="Proteomes" id="UP001596312">
    <property type="component" value="Unassembled WGS sequence"/>
</dbReference>
<organism evidence="3 4">
    <name type="scientific">Halalkalicoccus tibetensis</name>
    <dbReference type="NCBI Taxonomy" id="175632"/>
    <lineage>
        <taxon>Archaea</taxon>
        <taxon>Methanobacteriati</taxon>
        <taxon>Methanobacteriota</taxon>
        <taxon>Stenosarchaea group</taxon>
        <taxon>Halobacteria</taxon>
        <taxon>Halobacteriales</taxon>
        <taxon>Halococcaceae</taxon>
        <taxon>Halalkalicoccus</taxon>
    </lineage>
</organism>
<accession>A0ABD5V2T7</accession>
<dbReference type="PANTHER" id="PTHR40547:SF1">
    <property type="entry name" value="SLL0298 PROTEIN"/>
    <property type="match status" value="1"/>
</dbReference>
<proteinExistence type="predicted"/>
<evidence type="ECO:0000313" key="4">
    <source>
        <dbReference type="Proteomes" id="UP001596312"/>
    </source>
</evidence>
<feature type="transmembrane region" description="Helical" evidence="1">
    <location>
        <begin position="68"/>
        <end position="94"/>
    </location>
</feature>